<protein>
    <submittedName>
        <fullName evidence="1">Uncharacterized protein</fullName>
    </submittedName>
</protein>
<dbReference type="AlphaFoldDB" id="A0A0K2UAG3"/>
<proteinExistence type="predicted"/>
<dbReference type="EMBL" id="HACA01017561">
    <property type="protein sequence ID" value="CDW34922.1"/>
    <property type="molecule type" value="Transcribed_RNA"/>
</dbReference>
<sequence length="34" mass="3929">MLLHGLCFGPDALYLLWSFFRIGTLLLEIKQFTA</sequence>
<organism evidence="1">
    <name type="scientific">Lepeophtheirus salmonis</name>
    <name type="common">Salmon louse</name>
    <name type="synonym">Caligus salmonis</name>
    <dbReference type="NCBI Taxonomy" id="72036"/>
    <lineage>
        <taxon>Eukaryota</taxon>
        <taxon>Metazoa</taxon>
        <taxon>Ecdysozoa</taxon>
        <taxon>Arthropoda</taxon>
        <taxon>Crustacea</taxon>
        <taxon>Multicrustacea</taxon>
        <taxon>Hexanauplia</taxon>
        <taxon>Copepoda</taxon>
        <taxon>Siphonostomatoida</taxon>
        <taxon>Caligidae</taxon>
        <taxon>Lepeophtheirus</taxon>
    </lineage>
</organism>
<evidence type="ECO:0000313" key="1">
    <source>
        <dbReference type="EMBL" id="CDW34922.1"/>
    </source>
</evidence>
<reference evidence="1" key="1">
    <citation type="submission" date="2014-05" db="EMBL/GenBank/DDBJ databases">
        <authorList>
            <person name="Chronopoulou M."/>
        </authorList>
    </citation>
    <scope>NUCLEOTIDE SEQUENCE</scope>
    <source>
        <tissue evidence="1">Whole organism</tissue>
    </source>
</reference>
<accession>A0A0K2UAG3</accession>
<name>A0A0K2UAG3_LEPSM</name>